<name>A0A5Q0GZ78_SACSY</name>
<keyword evidence="3" id="KW-1185">Reference proteome</keyword>
<dbReference type="Proteomes" id="UP000325787">
    <property type="component" value="Chromosome"/>
</dbReference>
<organism evidence="2 3">
    <name type="scientific">Saccharothrix syringae</name>
    <name type="common">Nocardiopsis syringae</name>
    <dbReference type="NCBI Taxonomy" id="103733"/>
    <lineage>
        <taxon>Bacteria</taxon>
        <taxon>Bacillati</taxon>
        <taxon>Actinomycetota</taxon>
        <taxon>Actinomycetes</taxon>
        <taxon>Pseudonocardiales</taxon>
        <taxon>Pseudonocardiaceae</taxon>
        <taxon>Saccharothrix</taxon>
    </lineage>
</organism>
<dbReference type="RefSeq" id="WP_033431267.1">
    <property type="nucleotide sequence ID" value="NZ_CP034550.1"/>
</dbReference>
<evidence type="ECO:0000259" key="1">
    <source>
        <dbReference type="Pfam" id="PF21836"/>
    </source>
</evidence>
<dbReference type="KEGG" id="ssyi:EKG83_15585"/>
<evidence type="ECO:0000313" key="3">
    <source>
        <dbReference type="Proteomes" id="UP000325787"/>
    </source>
</evidence>
<dbReference type="OrthoDB" id="3685015at2"/>
<dbReference type="InterPro" id="IPR054190">
    <property type="entry name" value="DUF6895"/>
</dbReference>
<proteinExistence type="predicted"/>
<protein>
    <recommendedName>
        <fullName evidence="1">DUF6895 domain-containing protein</fullName>
    </recommendedName>
</protein>
<sequence length="302" mass="33889">MTAPVAAVAHQVADRALTFLYAHRDLNTFPEDMPVEPDDPDSTYKALAEASLAAALVLREGVAGTEQLHRARELVDFGWRQVREGDLLYDRQVRNWLITDPVECYAHFTCTGYRHVALDELMAHNATVRSMPELLPNRRLGVANAYRVSGTPTDDDWDAMLRATWLGATPPPWSIDWDTAYSMTHTVFHVTDWGAKPHGLPADIADYLRTWLPVWIDVWSEVQEWDLVGELLIVGACLPEPRCDLAEWRRFAAAQHTEGLMPRNGNPVDDDGPRRFLNHQHATVVAAVAGTLTLSRLLNHDG</sequence>
<evidence type="ECO:0000313" key="2">
    <source>
        <dbReference type="EMBL" id="QFZ18692.1"/>
    </source>
</evidence>
<dbReference type="Pfam" id="PF21836">
    <property type="entry name" value="DUF6895"/>
    <property type="match status" value="1"/>
</dbReference>
<gene>
    <name evidence="2" type="ORF">EKG83_15585</name>
</gene>
<feature type="domain" description="DUF6895" evidence="1">
    <location>
        <begin position="13"/>
        <end position="290"/>
    </location>
</feature>
<reference evidence="3" key="1">
    <citation type="journal article" date="2021" name="Curr. Microbiol.">
        <title>Complete genome of nocamycin-producing strain Saccharothrix syringae NRRL B-16468 reveals the biosynthetic potential for secondary metabolites.</title>
        <authorList>
            <person name="Mo X."/>
            <person name="Yang S."/>
        </authorList>
    </citation>
    <scope>NUCLEOTIDE SEQUENCE [LARGE SCALE GENOMIC DNA]</scope>
    <source>
        <strain evidence="3">ATCC 51364 / DSM 43886 / JCM 6844 / KCTC 9398 / NBRC 14523 / NRRL B-16468 / INA 2240</strain>
    </source>
</reference>
<dbReference type="AlphaFoldDB" id="A0A5Q0GZ78"/>
<dbReference type="EMBL" id="CP034550">
    <property type="protein sequence ID" value="QFZ18692.1"/>
    <property type="molecule type" value="Genomic_DNA"/>
</dbReference>
<accession>A0A5Q0GZ78</accession>